<accession>A0ABR7F5U6</accession>
<feature type="domain" description="SH3b" evidence="6">
    <location>
        <begin position="169"/>
        <end position="234"/>
    </location>
</feature>
<dbReference type="Gene3D" id="3.90.1720.10">
    <property type="entry name" value="endopeptidase domain like (from Nostoc punctiforme)"/>
    <property type="match status" value="1"/>
</dbReference>
<dbReference type="RefSeq" id="WP_186840734.1">
    <property type="nucleotide sequence ID" value="NZ_JACOOZ010000012.1"/>
</dbReference>
<dbReference type="Pfam" id="PF00877">
    <property type="entry name" value="NLPC_P60"/>
    <property type="match status" value="1"/>
</dbReference>
<sequence>MRYNYSKRFAGSVLAAVIAVTLVQPMFGEELNIEEPSAGAALAIENYIASTGSENDLASLLPEKDSSVETNKTTTKTTKKKTSSEEELFSDIAIARVNGGAEGYVRVRRIPSTKGKMVGKIYNNCGARILEKTNNGWYKIVSGSCTGYIKAEYFVTGSKAQDYALDDGYVFANIKDTGIHVRQSPTTKSDVVTNVYNKETYVIKKFSNDGNWVKIKIKAGVSGWVSSDFVKISIDMDTAITIKEEKEQIRKQKEEEARERQAQLDAQKKAESNNNLQSDNSSNTAGNNTSNNNSNNSNKSNNSSNNNSTPSQSTSTQPSYGEASGGGASAVVAYAKQFLGNPYVWGGSSLTNGTDCSGFTMSVYAHFGYSLNRSSYTQVYNGTAVSLGALQPGDLLFYKYGGSTISHVAIYIGGGQIIHASTESTGIIISGMGSPCAARRIIN</sequence>
<dbReference type="EMBL" id="JACOOZ010000012">
    <property type="protein sequence ID" value="MBC5668973.1"/>
    <property type="molecule type" value="Genomic_DNA"/>
</dbReference>
<evidence type="ECO:0000256" key="2">
    <source>
        <dbReference type="ARBA" id="ARBA00022670"/>
    </source>
</evidence>
<protein>
    <submittedName>
        <fullName evidence="8">C40 family peptidase</fullName>
    </submittedName>
</protein>
<name>A0ABR7F5U6_9FIRM</name>
<keyword evidence="4" id="KW-0788">Thiol protease</keyword>
<feature type="region of interest" description="Disordered" evidence="5">
    <location>
        <begin position="251"/>
        <end position="322"/>
    </location>
</feature>
<evidence type="ECO:0000256" key="5">
    <source>
        <dbReference type="SAM" id="MobiDB-lite"/>
    </source>
</evidence>
<feature type="compositionally biased region" description="Basic and acidic residues" evidence="5">
    <location>
        <begin position="251"/>
        <end position="271"/>
    </location>
</feature>
<dbReference type="InterPro" id="IPR003646">
    <property type="entry name" value="SH3-like_bac-type"/>
</dbReference>
<evidence type="ECO:0000259" key="7">
    <source>
        <dbReference type="PROSITE" id="PS51935"/>
    </source>
</evidence>
<dbReference type="Pfam" id="PF08239">
    <property type="entry name" value="SH3_3"/>
    <property type="match status" value="2"/>
</dbReference>
<dbReference type="PANTHER" id="PTHR47053">
    <property type="entry name" value="MUREIN DD-ENDOPEPTIDASE MEPH-RELATED"/>
    <property type="match status" value="1"/>
</dbReference>
<evidence type="ECO:0000313" key="9">
    <source>
        <dbReference type="Proteomes" id="UP000597877"/>
    </source>
</evidence>
<dbReference type="InterPro" id="IPR000064">
    <property type="entry name" value="NLP_P60_dom"/>
</dbReference>
<evidence type="ECO:0000256" key="1">
    <source>
        <dbReference type="ARBA" id="ARBA00007074"/>
    </source>
</evidence>
<reference evidence="8 9" key="1">
    <citation type="submission" date="2020-08" db="EMBL/GenBank/DDBJ databases">
        <title>Genome public.</title>
        <authorList>
            <person name="Liu C."/>
            <person name="Sun Q."/>
        </authorList>
    </citation>
    <scope>NUCLEOTIDE SEQUENCE [LARGE SCALE GENOMIC DNA]</scope>
    <source>
        <strain evidence="8 9">BX4</strain>
    </source>
</reference>
<keyword evidence="2" id="KW-0645">Protease</keyword>
<dbReference type="Gene3D" id="2.30.30.40">
    <property type="entry name" value="SH3 Domains"/>
    <property type="match status" value="2"/>
</dbReference>
<dbReference type="InterPro" id="IPR038765">
    <property type="entry name" value="Papain-like_cys_pep_sf"/>
</dbReference>
<feature type="domain" description="NlpC/P60" evidence="7">
    <location>
        <begin position="325"/>
        <end position="443"/>
    </location>
</feature>
<dbReference type="PROSITE" id="PS51935">
    <property type="entry name" value="NLPC_P60"/>
    <property type="match status" value="1"/>
</dbReference>
<evidence type="ECO:0000256" key="4">
    <source>
        <dbReference type="ARBA" id="ARBA00022807"/>
    </source>
</evidence>
<dbReference type="SUPFAM" id="SSF54001">
    <property type="entry name" value="Cysteine proteinases"/>
    <property type="match status" value="1"/>
</dbReference>
<proteinExistence type="inferred from homology"/>
<dbReference type="PROSITE" id="PS51781">
    <property type="entry name" value="SH3B"/>
    <property type="match status" value="1"/>
</dbReference>
<dbReference type="PANTHER" id="PTHR47053:SF1">
    <property type="entry name" value="MUREIN DD-ENDOPEPTIDASE MEPH-RELATED"/>
    <property type="match status" value="1"/>
</dbReference>
<comment type="caution">
    <text evidence="8">The sequence shown here is derived from an EMBL/GenBank/DDBJ whole genome shotgun (WGS) entry which is preliminary data.</text>
</comment>
<evidence type="ECO:0000259" key="6">
    <source>
        <dbReference type="PROSITE" id="PS51781"/>
    </source>
</evidence>
<evidence type="ECO:0000313" key="8">
    <source>
        <dbReference type="EMBL" id="MBC5668973.1"/>
    </source>
</evidence>
<feature type="compositionally biased region" description="Low complexity" evidence="5">
    <location>
        <begin position="272"/>
        <end position="322"/>
    </location>
</feature>
<keyword evidence="3" id="KW-0378">Hydrolase</keyword>
<dbReference type="Proteomes" id="UP000597877">
    <property type="component" value="Unassembled WGS sequence"/>
</dbReference>
<gene>
    <name evidence="8" type="ORF">H8S00_13480</name>
</gene>
<organism evidence="8 9">
    <name type="scientific">Eubacterium segne</name>
    <dbReference type="NCBI Taxonomy" id="2763045"/>
    <lineage>
        <taxon>Bacteria</taxon>
        <taxon>Bacillati</taxon>
        <taxon>Bacillota</taxon>
        <taxon>Clostridia</taxon>
        <taxon>Eubacteriales</taxon>
        <taxon>Eubacteriaceae</taxon>
        <taxon>Eubacterium</taxon>
    </lineage>
</organism>
<feature type="region of interest" description="Disordered" evidence="5">
    <location>
        <begin position="63"/>
        <end position="82"/>
    </location>
</feature>
<evidence type="ECO:0000256" key="3">
    <source>
        <dbReference type="ARBA" id="ARBA00022801"/>
    </source>
</evidence>
<keyword evidence="9" id="KW-1185">Reference proteome</keyword>
<dbReference type="InterPro" id="IPR051202">
    <property type="entry name" value="Peptidase_C40"/>
</dbReference>
<comment type="similarity">
    <text evidence="1">Belongs to the peptidase C40 family.</text>
</comment>
<dbReference type="SMART" id="SM00287">
    <property type="entry name" value="SH3b"/>
    <property type="match status" value="2"/>
</dbReference>